<dbReference type="InterPro" id="IPR013229">
    <property type="entry name" value="PEGA"/>
</dbReference>
<feature type="domain" description="PEGA" evidence="4">
    <location>
        <begin position="280"/>
        <end position="348"/>
    </location>
</feature>
<feature type="region of interest" description="Disordered" evidence="1">
    <location>
        <begin position="39"/>
        <end position="105"/>
    </location>
</feature>
<reference evidence="5 6" key="1">
    <citation type="submission" date="2017-06" db="EMBL/GenBank/DDBJ databases">
        <title>Sequencing and comparative analysis of myxobacterial genomes.</title>
        <authorList>
            <person name="Rupp O."/>
            <person name="Goesmann A."/>
            <person name="Sogaard-Andersen L."/>
        </authorList>
    </citation>
    <scope>NUCLEOTIDE SEQUENCE [LARGE SCALE GENOMIC DNA]</scope>
    <source>
        <strain evidence="5 6">DSM 14697</strain>
    </source>
</reference>
<evidence type="ECO:0000313" key="5">
    <source>
        <dbReference type="EMBL" id="ATB46838.1"/>
    </source>
</evidence>
<evidence type="ECO:0000256" key="2">
    <source>
        <dbReference type="SAM" id="Phobius"/>
    </source>
</evidence>
<feature type="transmembrane region" description="Helical" evidence="2">
    <location>
        <begin position="466"/>
        <end position="485"/>
    </location>
</feature>
<accession>A0A250JT43</accession>
<name>A0A250JT43_9BACT</name>
<keyword evidence="2" id="KW-1133">Transmembrane helix</keyword>
<dbReference type="KEGG" id="mmas:MYMAC_002443"/>
<feature type="signal peptide" evidence="3">
    <location>
        <begin position="1"/>
        <end position="39"/>
    </location>
</feature>
<keyword evidence="3" id="KW-0732">Signal</keyword>
<keyword evidence="2" id="KW-0812">Transmembrane</keyword>
<dbReference type="Proteomes" id="UP000217343">
    <property type="component" value="Chromosome"/>
</dbReference>
<evidence type="ECO:0000256" key="1">
    <source>
        <dbReference type="SAM" id="MobiDB-lite"/>
    </source>
</evidence>
<gene>
    <name evidence="5" type="ORF">MYMAC_002443</name>
</gene>
<dbReference type="EMBL" id="CP022203">
    <property type="protein sequence ID" value="ATB46838.1"/>
    <property type="molecule type" value="Genomic_DNA"/>
</dbReference>
<evidence type="ECO:0000259" key="4">
    <source>
        <dbReference type="Pfam" id="PF08308"/>
    </source>
</evidence>
<protein>
    <submittedName>
        <fullName evidence="5">PEGA domain-containing protein</fullName>
    </submittedName>
</protein>
<dbReference type="Pfam" id="PF08308">
    <property type="entry name" value="PEGA"/>
    <property type="match status" value="1"/>
</dbReference>
<keyword evidence="2" id="KW-0472">Membrane</keyword>
<evidence type="ECO:0000256" key="3">
    <source>
        <dbReference type="SAM" id="SignalP"/>
    </source>
</evidence>
<organism evidence="5 6">
    <name type="scientific">Corallococcus macrosporus DSM 14697</name>
    <dbReference type="NCBI Taxonomy" id="1189310"/>
    <lineage>
        <taxon>Bacteria</taxon>
        <taxon>Pseudomonadati</taxon>
        <taxon>Myxococcota</taxon>
        <taxon>Myxococcia</taxon>
        <taxon>Myxococcales</taxon>
        <taxon>Cystobacterineae</taxon>
        <taxon>Myxococcaceae</taxon>
        <taxon>Corallococcus</taxon>
    </lineage>
</organism>
<evidence type="ECO:0000313" key="6">
    <source>
        <dbReference type="Proteomes" id="UP000217343"/>
    </source>
</evidence>
<keyword evidence="6" id="KW-1185">Reference proteome</keyword>
<feature type="compositionally biased region" description="Polar residues" evidence="1">
    <location>
        <begin position="52"/>
        <end position="63"/>
    </location>
</feature>
<sequence>MRGRLLRRGPGSASIRAVTTFRRCSLLLAFMLATSPAYGQSARKKKSSKKSPATTQPVKTTQAPPADDEESIEPRIFGSPNDTDEAAVKPRVTPDAPTVAQPEAAPALSGESAVASAAVTATGPVALFAVARTSVVEEAAVKLEDELLRRLKLGGVELVDLGAAFPPPPPASLTRADTLFEQGRSDYDNLDPEAAEAKFRAAAEAYIQHPAELNPERLARTYLFLGASRILNGDSPGGMEAFKLAVVAEPAMTPDAALFGQDVLKAFDQARAEVTARPAGTLVVESQPAGASVVMRGKALGVTPLKGVEVPAGQHPVVVSLPGYSAFAQYASVASGASTEVKAALEPTPGLSAVRDAALHAATEQAFERDTPPPEARAIGERLNARYVVLAAVSRGEKGHLQAELQAWDLRSNARLRGVEIALAPGAKKNGPDAAAEQVRAFVNGVTLPRVAESGTSFSTLIKRPWFWAVVGGAAAVTAGAVFVATSQDKGRPFNPVSGGVGF</sequence>
<dbReference type="AlphaFoldDB" id="A0A250JT43"/>
<feature type="chain" id="PRO_5012874333" evidence="3">
    <location>
        <begin position="40"/>
        <end position="503"/>
    </location>
</feature>
<proteinExistence type="predicted"/>